<dbReference type="PANTHER" id="PTHR47966:SF51">
    <property type="entry name" value="BETA-SITE APP-CLEAVING ENZYME, ISOFORM A-RELATED"/>
    <property type="match status" value="1"/>
</dbReference>
<dbReference type="EMBL" id="JAKKPZ010000183">
    <property type="protein sequence ID" value="KAI1699333.1"/>
    <property type="molecule type" value="Genomic_DNA"/>
</dbReference>
<keyword evidence="5" id="KW-1185">Reference proteome</keyword>
<keyword evidence="4" id="KW-0378">Hydrolase</keyword>
<keyword evidence="2" id="KW-0732">Signal</keyword>
<reference evidence="4" key="1">
    <citation type="submission" date="2022-01" db="EMBL/GenBank/DDBJ databases">
        <title>Genome Sequence Resource for Two Populations of Ditylenchus destructor, the Migratory Endoparasitic Phytonematode.</title>
        <authorList>
            <person name="Zhang H."/>
            <person name="Lin R."/>
            <person name="Xie B."/>
        </authorList>
    </citation>
    <scope>NUCLEOTIDE SEQUENCE</scope>
    <source>
        <strain evidence="4">BazhouSP</strain>
    </source>
</reference>
<dbReference type="PROSITE" id="PS51767">
    <property type="entry name" value="PEPTIDASE_A1"/>
    <property type="match status" value="1"/>
</dbReference>
<dbReference type="Pfam" id="PF00026">
    <property type="entry name" value="Asp"/>
    <property type="match status" value="1"/>
</dbReference>
<dbReference type="AlphaFoldDB" id="A0AAD4QZ20"/>
<feature type="domain" description="Peptidase A1" evidence="3">
    <location>
        <begin position="87"/>
        <end position="393"/>
    </location>
</feature>
<dbReference type="SUPFAM" id="SSF50630">
    <property type="entry name" value="Acid proteases"/>
    <property type="match status" value="1"/>
</dbReference>
<dbReference type="GO" id="GO:0004190">
    <property type="term" value="F:aspartic-type endopeptidase activity"/>
    <property type="evidence" value="ECO:0007669"/>
    <property type="project" value="InterPro"/>
</dbReference>
<dbReference type="CDD" id="cd05471">
    <property type="entry name" value="pepsin_like"/>
    <property type="match status" value="1"/>
</dbReference>
<proteinExistence type="inferred from homology"/>
<feature type="signal peptide" evidence="2">
    <location>
        <begin position="1"/>
        <end position="19"/>
    </location>
</feature>
<comment type="similarity">
    <text evidence="1">Belongs to the peptidase A1 family.</text>
</comment>
<evidence type="ECO:0000313" key="4">
    <source>
        <dbReference type="EMBL" id="KAI1699333.1"/>
    </source>
</evidence>
<evidence type="ECO:0000256" key="1">
    <source>
        <dbReference type="ARBA" id="ARBA00007447"/>
    </source>
</evidence>
<dbReference type="InterPro" id="IPR033121">
    <property type="entry name" value="PEPTIDASE_A1"/>
</dbReference>
<dbReference type="Proteomes" id="UP001201812">
    <property type="component" value="Unassembled WGS sequence"/>
</dbReference>
<organism evidence="4 5">
    <name type="scientific">Ditylenchus destructor</name>
    <dbReference type="NCBI Taxonomy" id="166010"/>
    <lineage>
        <taxon>Eukaryota</taxon>
        <taxon>Metazoa</taxon>
        <taxon>Ecdysozoa</taxon>
        <taxon>Nematoda</taxon>
        <taxon>Chromadorea</taxon>
        <taxon>Rhabditida</taxon>
        <taxon>Tylenchina</taxon>
        <taxon>Tylenchomorpha</taxon>
        <taxon>Sphaerularioidea</taxon>
        <taxon>Anguinidae</taxon>
        <taxon>Anguininae</taxon>
        <taxon>Ditylenchus</taxon>
    </lineage>
</organism>
<evidence type="ECO:0000313" key="5">
    <source>
        <dbReference type="Proteomes" id="UP001201812"/>
    </source>
</evidence>
<sequence>MNFFIAILGLIALVTPAESDGVLKIPAQAHRMPPEVMAQRQHLFKNDLPRHVANYDEIRVNPKFQQAAATSLQLNTTNYGIHYYYMYFANITIGTPAQTLTVEIDPWSLNTDELPPKKVYDKSQSSSYVDIGKNFSTAACGRGQKGTDVVNVGEVSTAVTFGIAQNASSYLKLLPSDGILGINRMPPFNNSKNAISQLLSGLDSPVVTWWQNETYWGFNATLPVAQLTLGAEDIDHCKSSYVYVPRVTNIKTYDRFYPVHLTTAVISEGTPEDQIETRFEINATLNMRHNQYRIYSPRSFFYALTNATNAVYNSTVWEYVVDCDLSKHKDIVLNIGGSGFTEDGTSRQISYYRVCYLSAFVSGEENRVVELPQKFLNNHCLAYNAKEDMIGFSEVKQKKLDI</sequence>
<dbReference type="InterPro" id="IPR034164">
    <property type="entry name" value="Pepsin-like_dom"/>
</dbReference>
<gene>
    <name evidence="4" type="ORF">DdX_17391</name>
</gene>
<accession>A0AAD4QZ20</accession>
<evidence type="ECO:0000259" key="3">
    <source>
        <dbReference type="PROSITE" id="PS51767"/>
    </source>
</evidence>
<evidence type="ECO:0000256" key="2">
    <source>
        <dbReference type="SAM" id="SignalP"/>
    </source>
</evidence>
<dbReference type="InterPro" id="IPR001461">
    <property type="entry name" value="Aspartic_peptidase_A1"/>
</dbReference>
<dbReference type="InterPro" id="IPR021109">
    <property type="entry name" value="Peptidase_aspartic_dom_sf"/>
</dbReference>
<keyword evidence="4" id="KW-0645">Protease</keyword>
<feature type="chain" id="PRO_5041994800" evidence="2">
    <location>
        <begin position="20"/>
        <end position="402"/>
    </location>
</feature>
<protein>
    <submittedName>
        <fullName evidence="4">Eukaryotic aspartyl protease domain-containing protein</fullName>
    </submittedName>
</protein>
<dbReference type="Gene3D" id="2.40.70.10">
    <property type="entry name" value="Acid Proteases"/>
    <property type="match status" value="2"/>
</dbReference>
<dbReference type="GO" id="GO:0006508">
    <property type="term" value="P:proteolysis"/>
    <property type="evidence" value="ECO:0007669"/>
    <property type="project" value="UniProtKB-KW"/>
</dbReference>
<comment type="caution">
    <text evidence="4">The sequence shown here is derived from an EMBL/GenBank/DDBJ whole genome shotgun (WGS) entry which is preliminary data.</text>
</comment>
<dbReference type="PANTHER" id="PTHR47966">
    <property type="entry name" value="BETA-SITE APP-CLEAVING ENZYME, ISOFORM A-RELATED"/>
    <property type="match status" value="1"/>
</dbReference>
<name>A0AAD4QZ20_9BILA</name>